<evidence type="ECO:0000313" key="2">
    <source>
        <dbReference type="EMBL" id="MFD2052857.1"/>
    </source>
</evidence>
<keyword evidence="3" id="KW-1185">Reference proteome</keyword>
<dbReference type="RefSeq" id="WP_379017750.1">
    <property type="nucleotide sequence ID" value="NZ_JBHUGY010000014.1"/>
</dbReference>
<dbReference type="Proteomes" id="UP001597349">
    <property type="component" value="Unassembled WGS sequence"/>
</dbReference>
<evidence type="ECO:0000313" key="3">
    <source>
        <dbReference type="Proteomes" id="UP001597349"/>
    </source>
</evidence>
<organism evidence="2 3">
    <name type="scientific">Mesorhizobium calcicola</name>
    <dbReference type="NCBI Taxonomy" id="1300310"/>
    <lineage>
        <taxon>Bacteria</taxon>
        <taxon>Pseudomonadati</taxon>
        <taxon>Pseudomonadota</taxon>
        <taxon>Alphaproteobacteria</taxon>
        <taxon>Hyphomicrobiales</taxon>
        <taxon>Phyllobacteriaceae</taxon>
        <taxon>Mesorhizobium</taxon>
    </lineage>
</organism>
<keyword evidence="1" id="KW-1133">Transmembrane helix</keyword>
<dbReference type="PANTHER" id="PTHR37304">
    <property type="entry name" value="MEMBRANE PROTEIN-RELATED"/>
    <property type="match status" value="1"/>
</dbReference>
<evidence type="ECO:0000256" key="1">
    <source>
        <dbReference type="SAM" id="Phobius"/>
    </source>
</evidence>
<dbReference type="Pfam" id="PF04070">
    <property type="entry name" value="DUF378"/>
    <property type="match status" value="1"/>
</dbReference>
<feature type="transmembrane region" description="Helical" evidence="1">
    <location>
        <begin position="21"/>
        <end position="40"/>
    </location>
</feature>
<proteinExistence type="predicted"/>
<keyword evidence="1" id="KW-0812">Transmembrane</keyword>
<dbReference type="InterPro" id="IPR007211">
    <property type="entry name" value="DUF378"/>
</dbReference>
<gene>
    <name evidence="2" type="ORF">ACFSQT_06955</name>
</gene>
<sequence length="96" mass="10639">MKQQAFFLKAFYRQHQEAFMRIMNLATLALIILGGLNWLAMGVAGYDVIGTVLGGATLARLAYLIIGLAAVWQLMPGFQSFTVGEVDAERHLHHHP</sequence>
<reference evidence="3" key="1">
    <citation type="journal article" date="2019" name="Int. J. Syst. Evol. Microbiol.">
        <title>The Global Catalogue of Microorganisms (GCM) 10K type strain sequencing project: providing services to taxonomists for standard genome sequencing and annotation.</title>
        <authorList>
            <consortium name="The Broad Institute Genomics Platform"/>
            <consortium name="The Broad Institute Genome Sequencing Center for Infectious Disease"/>
            <person name="Wu L."/>
            <person name="Ma J."/>
        </authorList>
    </citation>
    <scope>NUCLEOTIDE SEQUENCE [LARGE SCALE GENOMIC DNA]</scope>
    <source>
        <strain evidence="3">CGMCC 1.16226</strain>
    </source>
</reference>
<feature type="transmembrane region" description="Helical" evidence="1">
    <location>
        <begin position="52"/>
        <end position="72"/>
    </location>
</feature>
<keyword evidence="1" id="KW-0472">Membrane</keyword>
<protein>
    <submittedName>
        <fullName evidence="2">DUF378 domain-containing protein</fullName>
    </submittedName>
</protein>
<dbReference type="EMBL" id="JBHUGY010000014">
    <property type="protein sequence ID" value="MFD2052857.1"/>
    <property type="molecule type" value="Genomic_DNA"/>
</dbReference>
<accession>A0ABW4WB49</accession>
<comment type="caution">
    <text evidence="2">The sequence shown here is derived from an EMBL/GenBank/DDBJ whole genome shotgun (WGS) entry which is preliminary data.</text>
</comment>
<dbReference type="PANTHER" id="PTHR37304:SF1">
    <property type="entry name" value="MEMBRANE PROTEIN"/>
    <property type="match status" value="1"/>
</dbReference>
<name>A0ABW4WB49_9HYPH</name>